<evidence type="ECO:0000313" key="2">
    <source>
        <dbReference type="EMBL" id="UWX62741.1"/>
    </source>
</evidence>
<dbReference type="InterPro" id="IPR015927">
    <property type="entry name" value="Peptidase_S24_S26A/B/C"/>
</dbReference>
<protein>
    <submittedName>
        <fullName evidence="2">XRE family transcriptional regulator</fullName>
    </submittedName>
</protein>
<evidence type="ECO:0000313" key="3">
    <source>
        <dbReference type="Proteomes" id="UP001060261"/>
    </source>
</evidence>
<dbReference type="SMART" id="SM00530">
    <property type="entry name" value="HTH_XRE"/>
    <property type="match status" value="1"/>
</dbReference>
<evidence type="ECO:0000259" key="1">
    <source>
        <dbReference type="PROSITE" id="PS50943"/>
    </source>
</evidence>
<proteinExistence type="predicted"/>
<dbReference type="Proteomes" id="UP001060261">
    <property type="component" value="Chromosome"/>
</dbReference>
<dbReference type="SUPFAM" id="SSF51306">
    <property type="entry name" value="LexA/Signal peptidase"/>
    <property type="match status" value="1"/>
</dbReference>
<dbReference type="Pfam" id="PF00717">
    <property type="entry name" value="Peptidase_S24"/>
    <property type="match status" value="1"/>
</dbReference>
<name>A0ABY5YCU2_9DEIO</name>
<dbReference type="InterPro" id="IPR010982">
    <property type="entry name" value="Lambda_DNA-bd_dom_sf"/>
</dbReference>
<dbReference type="InterPro" id="IPR036286">
    <property type="entry name" value="LexA/Signal_pep-like_sf"/>
</dbReference>
<dbReference type="CDD" id="cd00093">
    <property type="entry name" value="HTH_XRE"/>
    <property type="match status" value="1"/>
</dbReference>
<keyword evidence="3" id="KW-1185">Reference proteome</keyword>
<sequence length="244" mass="27144">MATAETWGMTNMPRAKRASNANLPAWARALRVRRAELGISQEEAAARSEVLNQTTISELENGKYELGNLTAARLAALARGLQWTLAELERAVGVDFGLGAYMESIQTQQMHTEYQQQPVYKLNSLVEKDATPFEYAWLPPGRGDDQAFTRALLIEDTDMERMGRSLHPDDIVFVRTDETAPIPDNLYAIVQESKVMIRRYVETSIGAAFVADSPALSGQLISPSKVTIVGHVYRVFSDFNNYGN</sequence>
<dbReference type="Pfam" id="PF01381">
    <property type="entry name" value="HTH_3"/>
    <property type="match status" value="1"/>
</dbReference>
<dbReference type="Gene3D" id="1.10.260.40">
    <property type="entry name" value="lambda repressor-like DNA-binding domains"/>
    <property type="match status" value="1"/>
</dbReference>
<accession>A0ABY5YCU2</accession>
<dbReference type="Gene3D" id="2.10.109.10">
    <property type="entry name" value="Umud Fragment, subunit A"/>
    <property type="match status" value="1"/>
</dbReference>
<dbReference type="EMBL" id="CP104213">
    <property type="protein sequence ID" value="UWX62741.1"/>
    <property type="molecule type" value="Genomic_DNA"/>
</dbReference>
<dbReference type="SUPFAM" id="SSF47413">
    <property type="entry name" value="lambda repressor-like DNA-binding domains"/>
    <property type="match status" value="1"/>
</dbReference>
<feature type="domain" description="HTH cro/C1-type" evidence="1">
    <location>
        <begin position="30"/>
        <end position="88"/>
    </location>
</feature>
<organism evidence="2 3">
    <name type="scientific">Deinococcus rubellus</name>
    <dbReference type="NCBI Taxonomy" id="1889240"/>
    <lineage>
        <taxon>Bacteria</taxon>
        <taxon>Thermotogati</taxon>
        <taxon>Deinococcota</taxon>
        <taxon>Deinococci</taxon>
        <taxon>Deinococcales</taxon>
        <taxon>Deinococcaceae</taxon>
        <taxon>Deinococcus</taxon>
    </lineage>
</organism>
<gene>
    <name evidence="2" type="ORF">N0D28_08140</name>
</gene>
<dbReference type="PROSITE" id="PS50943">
    <property type="entry name" value="HTH_CROC1"/>
    <property type="match status" value="1"/>
</dbReference>
<dbReference type="InterPro" id="IPR001387">
    <property type="entry name" value="Cro/C1-type_HTH"/>
</dbReference>
<dbReference type="RefSeq" id="WP_260559036.1">
    <property type="nucleotide sequence ID" value="NZ_CP104213.1"/>
</dbReference>
<reference evidence="2" key="1">
    <citation type="submission" date="2022-09" db="EMBL/GenBank/DDBJ databases">
        <title>genome sequence of Deinococcus rubellus.</title>
        <authorList>
            <person name="Srinivasan S."/>
        </authorList>
    </citation>
    <scope>NUCLEOTIDE SEQUENCE</scope>
    <source>
        <strain evidence="2">Ant6</strain>
    </source>
</reference>